<name>A0A1G8ED84_9MICO</name>
<gene>
    <name evidence="12" type="ORF">SAMN04489720_1988</name>
</gene>
<evidence type="ECO:0000313" key="12">
    <source>
        <dbReference type="EMBL" id="SDH67831.1"/>
    </source>
</evidence>
<feature type="transmembrane region" description="Helical" evidence="10">
    <location>
        <begin position="107"/>
        <end position="128"/>
    </location>
</feature>
<evidence type="ECO:0000313" key="13">
    <source>
        <dbReference type="Proteomes" id="UP000198822"/>
    </source>
</evidence>
<dbReference type="PRINTS" id="PR00171">
    <property type="entry name" value="SUGRTRNSPORT"/>
</dbReference>
<dbReference type="Gene3D" id="1.20.1250.20">
    <property type="entry name" value="MFS general substrate transporter like domains"/>
    <property type="match status" value="2"/>
</dbReference>
<dbReference type="NCBIfam" id="TIGR00879">
    <property type="entry name" value="SP"/>
    <property type="match status" value="1"/>
</dbReference>
<feature type="transmembrane region" description="Helical" evidence="10">
    <location>
        <begin position="328"/>
        <end position="353"/>
    </location>
</feature>
<dbReference type="RefSeq" id="WP_092504635.1">
    <property type="nucleotide sequence ID" value="NZ_LT629695.1"/>
</dbReference>
<dbReference type="PROSITE" id="PS50850">
    <property type="entry name" value="MFS"/>
    <property type="match status" value="1"/>
</dbReference>
<dbReference type="PANTHER" id="PTHR48023:SF4">
    <property type="entry name" value="D-XYLOSE-PROTON SYMPORTER-LIKE 2"/>
    <property type="match status" value="1"/>
</dbReference>
<keyword evidence="13" id="KW-1185">Reference proteome</keyword>
<keyword evidence="4" id="KW-1003">Cell membrane</keyword>
<dbReference type="Pfam" id="PF00083">
    <property type="entry name" value="Sugar_tr"/>
    <property type="match status" value="1"/>
</dbReference>
<feature type="transmembrane region" description="Helical" evidence="10">
    <location>
        <begin position="182"/>
        <end position="201"/>
    </location>
</feature>
<sequence length="475" mass="50159">MASDGHSRVNARVIGIAIAAALGGFLFGFDTAVINGAVDALAGAFDLGDALKGFAVSSALLGCAVGAWFAGQVANRFGRIPVMLVAAALFLVSSIGSGLAFGVVDLIIWRVVGGLGVGAASVIAPAYIAEVSPAHVRGRLGSLQQLAIVLGIFAALLSNAALAATSGGAAEQLWLGLDAWRWMFMAEAIPAVVYGVMAWRLPESPRFLVARGDVDKASQVLLDFTGEPDVNMRIEQIRTSLQREDRESLKDLLGRRLGLKPIVWVGILLSVFQQFVGINVIFYYSTTLWRSVGFDESDALFTSVITSVTNIAVTIVAILIIDRVGRRLMLLAGSAIMAVSLGTMAVAFSFATLDAEGAATLTGPWSTIALVAANLFVVGFGATWGPVVWVLLGEMFPNRIRAGALAVAAAAQWVANFAISTTFPVFAEIGLTFAYGFYAVMAALSFVFVLWQVPETKGVELEDMSEELEVRKRGS</sequence>
<dbReference type="GO" id="GO:0005886">
    <property type="term" value="C:plasma membrane"/>
    <property type="evidence" value="ECO:0007669"/>
    <property type="project" value="UniProtKB-SubCell"/>
</dbReference>
<dbReference type="OrthoDB" id="4008739at2"/>
<dbReference type="SUPFAM" id="SSF103473">
    <property type="entry name" value="MFS general substrate transporter"/>
    <property type="match status" value="1"/>
</dbReference>
<feature type="transmembrane region" description="Helical" evidence="10">
    <location>
        <begin position="12"/>
        <end position="38"/>
    </location>
</feature>
<dbReference type="InterPro" id="IPR003663">
    <property type="entry name" value="Sugar/inositol_transpt"/>
</dbReference>
<comment type="subcellular location">
    <subcellularLocation>
        <location evidence="1">Cell membrane</location>
        <topology evidence="1">Multi-pass membrane protein</topology>
    </subcellularLocation>
</comment>
<evidence type="ECO:0000256" key="5">
    <source>
        <dbReference type="ARBA" id="ARBA00022597"/>
    </source>
</evidence>
<dbReference type="PROSITE" id="PS00217">
    <property type="entry name" value="SUGAR_TRANSPORT_2"/>
    <property type="match status" value="1"/>
</dbReference>
<feature type="transmembrane region" description="Helical" evidence="10">
    <location>
        <begin position="82"/>
        <end position="101"/>
    </location>
</feature>
<dbReference type="PROSITE" id="PS00216">
    <property type="entry name" value="SUGAR_TRANSPORT_1"/>
    <property type="match status" value="1"/>
</dbReference>
<evidence type="ECO:0000256" key="2">
    <source>
        <dbReference type="ARBA" id="ARBA00010992"/>
    </source>
</evidence>
<feature type="transmembrane region" description="Helical" evidence="10">
    <location>
        <begin position="365"/>
        <end position="392"/>
    </location>
</feature>
<evidence type="ECO:0000256" key="9">
    <source>
        <dbReference type="RuleBase" id="RU003346"/>
    </source>
</evidence>
<dbReference type="STRING" id="399736.SAMN04489720_1988"/>
<keyword evidence="7 10" id="KW-1133">Transmembrane helix</keyword>
<comment type="similarity">
    <text evidence="2 9">Belongs to the major facilitator superfamily. Sugar transporter (TC 2.A.1.1) family.</text>
</comment>
<feature type="transmembrane region" description="Helical" evidence="10">
    <location>
        <begin position="50"/>
        <end position="70"/>
    </location>
</feature>
<dbReference type="Proteomes" id="UP000198822">
    <property type="component" value="Chromosome I"/>
</dbReference>
<evidence type="ECO:0000256" key="1">
    <source>
        <dbReference type="ARBA" id="ARBA00004651"/>
    </source>
</evidence>
<dbReference type="InterPro" id="IPR005828">
    <property type="entry name" value="MFS_sugar_transport-like"/>
</dbReference>
<evidence type="ECO:0000259" key="11">
    <source>
        <dbReference type="PROSITE" id="PS50850"/>
    </source>
</evidence>
<dbReference type="InterPro" id="IPR036259">
    <property type="entry name" value="MFS_trans_sf"/>
</dbReference>
<reference evidence="13" key="1">
    <citation type="submission" date="2016-10" db="EMBL/GenBank/DDBJ databases">
        <authorList>
            <person name="Varghese N."/>
            <person name="Submissions S."/>
        </authorList>
    </citation>
    <scope>NUCLEOTIDE SEQUENCE [LARGE SCALE GENOMIC DNA]</scope>
    <source>
        <strain evidence="13">DSM 22002</strain>
    </source>
</reference>
<accession>A0A1G8ED84</accession>
<evidence type="ECO:0000256" key="6">
    <source>
        <dbReference type="ARBA" id="ARBA00022692"/>
    </source>
</evidence>
<feature type="transmembrane region" description="Helical" evidence="10">
    <location>
        <begin position="433"/>
        <end position="451"/>
    </location>
</feature>
<evidence type="ECO:0000256" key="7">
    <source>
        <dbReference type="ARBA" id="ARBA00022989"/>
    </source>
</evidence>
<proteinExistence type="inferred from homology"/>
<keyword evidence="8 10" id="KW-0472">Membrane</keyword>
<evidence type="ECO:0000256" key="8">
    <source>
        <dbReference type="ARBA" id="ARBA00023136"/>
    </source>
</evidence>
<feature type="transmembrane region" description="Helical" evidence="10">
    <location>
        <begin position="262"/>
        <end position="284"/>
    </location>
</feature>
<dbReference type="InterPro" id="IPR005829">
    <property type="entry name" value="Sugar_transporter_CS"/>
</dbReference>
<feature type="domain" description="Major facilitator superfamily (MFS) profile" evidence="11">
    <location>
        <begin position="16"/>
        <end position="457"/>
    </location>
</feature>
<keyword evidence="3 9" id="KW-0813">Transport</keyword>
<keyword evidence="5" id="KW-0762">Sugar transport</keyword>
<dbReference type="CDD" id="cd17359">
    <property type="entry name" value="MFS_XylE_like"/>
    <property type="match status" value="1"/>
</dbReference>
<evidence type="ECO:0000256" key="3">
    <source>
        <dbReference type="ARBA" id="ARBA00022448"/>
    </source>
</evidence>
<protein>
    <submittedName>
        <fullName evidence="12">MFS transporter, sugar porter (SP) family</fullName>
    </submittedName>
</protein>
<dbReference type="GO" id="GO:0022857">
    <property type="term" value="F:transmembrane transporter activity"/>
    <property type="evidence" value="ECO:0007669"/>
    <property type="project" value="InterPro"/>
</dbReference>
<feature type="transmembrane region" description="Helical" evidence="10">
    <location>
        <begin position="404"/>
        <end position="427"/>
    </location>
</feature>
<organism evidence="12 13">
    <name type="scientific">Agrococcus jejuensis</name>
    <dbReference type="NCBI Taxonomy" id="399736"/>
    <lineage>
        <taxon>Bacteria</taxon>
        <taxon>Bacillati</taxon>
        <taxon>Actinomycetota</taxon>
        <taxon>Actinomycetes</taxon>
        <taxon>Micrococcales</taxon>
        <taxon>Microbacteriaceae</taxon>
        <taxon>Agrococcus</taxon>
    </lineage>
</organism>
<feature type="transmembrane region" description="Helical" evidence="10">
    <location>
        <begin position="140"/>
        <end position="162"/>
    </location>
</feature>
<evidence type="ECO:0000256" key="4">
    <source>
        <dbReference type="ARBA" id="ARBA00022475"/>
    </source>
</evidence>
<evidence type="ECO:0000256" key="10">
    <source>
        <dbReference type="SAM" id="Phobius"/>
    </source>
</evidence>
<dbReference type="PANTHER" id="PTHR48023">
    <property type="entry name" value="D-XYLOSE-PROTON SYMPORTER-LIKE 2"/>
    <property type="match status" value="1"/>
</dbReference>
<dbReference type="InterPro" id="IPR020846">
    <property type="entry name" value="MFS_dom"/>
</dbReference>
<feature type="transmembrane region" description="Helical" evidence="10">
    <location>
        <begin position="299"/>
        <end position="321"/>
    </location>
</feature>
<dbReference type="AlphaFoldDB" id="A0A1G8ED84"/>
<keyword evidence="6 10" id="KW-0812">Transmembrane</keyword>
<dbReference type="FunFam" id="1.20.1250.20:FF:000122">
    <property type="entry name" value="D-xylose transporter XylE"/>
    <property type="match status" value="1"/>
</dbReference>
<dbReference type="InterPro" id="IPR047984">
    <property type="entry name" value="XylE-like"/>
</dbReference>
<dbReference type="InterPro" id="IPR050820">
    <property type="entry name" value="MFS_Sugar_Transporter"/>
</dbReference>
<dbReference type="EMBL" id="LT629695">
    <property type="protein sequence ID" value="SDH67831.1"/>
    <property type="molecule type" value="Genomic_DNA"/>
</dbReference>